<keyword evidence="2" id="KW-1185">Reference proteome</keyword>
<dbReference type="RefSeq" id="WP_202380904.1">
    <property type="nucleotide sequence ID" value="NZ_BAAAMA010000008.1"/>
</dbReference>
<dbReference type="InterPro" id="IPR027273">
    <property type="entry name" value="Neocarzinostatin-like"/>
</dbReference>
<dbReference type="EMBL" id="QYAD01000001">
    <property type="protein sequence ID" value="MBL3688910.1"/>
    <property type="molecule type" value="Genomic_DNA"/>
</dbReference>
<comment type="caution">
    <text evidence="1">The sequence shown here is derived from an EMBL/GenBank/DDBJ whole genome shotgun (WGS) entry which is preliminary data.</text>
</comment>
<evidence type="ECO:0000313" key="1">
    <source>
        <dbReference type="EMBL" id="MBL3688910.1"/>
    </source>
</evidence>
<dbReference type="Gene3D" id="2.60.40.230">
    <property type="entry name" value="Neocarzinostatin-like"/>
    <property type="match status" value="1"/>
</dbReference>
<name>A0ABS1SMU3_9MICO</name>
<organism evidence="1 2">
    <name type="scientific">Leucobacter chromiireducens subsp. chromiireducens</name>
    <dbReference type="NCBI Taxonomy" id="660067"/>
    <lineage>
        <taxon>Bacteria</taxon>
        <taxon>Bacillati</taxon>
        <taxon>Actinomycetota</taxon>
        <taxon>Actinomycetes</taxon>
        <taxon>Micrococcales</taxon>
        <taxon>Microbacteriaceae</taxon>
        <taxon>Leucobacter</taxon>
    </lineage>
</organism>
<gene>
    <name evidence="1" type="ORF">D3226_02915</name>
</gene>
<dbReference type="Proteomes" id="UP001646141">
    <property type="component" value="Unassembled WGS sequence"/>
</dbReference>
<reference evidence="1 2" key="1">
    <citation type="submission" date="2018-09" db="EMBL/GenBank/DDBJ databases">
        <title>Comparative genomics of Leucobacter spp.</title>
        <authorList>
            <person name="Reis A.C."/>
            <person name="Kolvenbach B.A."/>
            <person name="Corvini P.F.X."/>
            <person name="Nunes O.C."/>
        </authorList>
    </citation>
    <scope>NUCLEOTIDE SEQUENCE [LARGE SCALE GENOMIC DNA]</scope>
    <source>
        <strain evidence="1 2">L-1</strain>
    </source>
</reference>
<proteinExistence type="predicted"/>
<evidence type="ECO:0000313" key="2">
    <source>
        <dbReference type="Proteomes" id="UP001646141"/>
    </source>
</evidence>
<dbReference type="SUPFAM" id="SSF49319">
    <property type="entry name" value="Actinoxanthin-like"/>
    <property type="match status" value="1"/>
</dbReference>
<sequence>MTSSRPRPLRIVLIVLFVVALLVLAGVLAVLIPILTHQSAGGSGQELPQDYVSSVEAKGADGRTRELSAKTADGADAELENIAPGESLVVTGSGFDSGIGIYLAICAIPATPDEKPGPCLGGIPEGAETGEANAETGLSSAWITSDWAWRAFATQSYDDNASGSFTATLTVPPPTVDGLDCRVSRCAITTRADHTAAKDRVQDMMLPVAFRTE</sequence>
<accession>A0ABS1SMU3</accession>
<evidence type="ECO:0008006" key="3">
    <source>
        <dbReference type="Google" id="ProtNLM"/>
    </source>
</evidence>
<protein>
    <recommendedName>
        <fullName evidence="3">Ig-like domain-containing protein</fullName>
    </recommendedName>
</protein>
<dbReference type="InterPro" id="IPR010916">
    <property type="entry name" value="TonB_box_CS"/>
</dbReference>
<dbReference type="PROSITE" id="PS00430">
    <property type="entry name" value="TONB_DEPENDENT_REC_1"/>
    <property type="match status" value="1"/>
</dbReference>